<feature type="region of interest" description="Disordered" evidence="1">
    <location>
        <begin position="182"/>
        <end position="247"/>
    </location>
</feature>
<accession>A0A2D0R6D5</accession>
<organism evidence="2 3">
    <name type="scientific">Ictalurus punctatus</name>
    <name type="common">Channel catfish</name>
    <name type="synonym">Silurus punctatus</name>
    <dbReference type="NCBI Taxonomy" id="7998"/>
    <lineage>
        <taxon>Eukaryota</taxon>
        <taxon>Metazoa</taxon>
        <taxon>Chordata</taxon>
        <taxon>Craniata</taxon>
        <taxon>Vertebrata</taxon>
        <taxon>Euteleostomi</taxon>
        <taxon>Actinopterygii</taxon>
        <taxon>Neopterygii</taxon>
        <taxon>Teleostei</taxon>
        <taxon>Ostariophysi</taxon>
        <taxon>Siluriformes</taxon>
        <taxon>Ictaluridae</taxon>
        <taxon>Ictalurus</taxon>
    </lineage>
</organism>
<feature type="compositionally biased region" description="Basic and acidic residues" evidence="1">
    <location>
        <begin position="222"/>
        <end position="247"/>
    </location>
</feature>
<sequence>MNPNRSADIWTAPNTGPNHRVNQTQMGGNENDSTNQNTQPQGSRNPTHSDGYTMIPPNESRRDKLLRMSQKELEDHQRWKEEHRPGPIQLAPEKLGGDVSLSEVRQRQQVMNPQSKLQKKLKQQEMNRQKRQAEEEENQKKKAIQREKANILEMKKKREEERRRELYQQELLMKREAHLQRLEKSRSVPMAASSSAPASSWTRAHEYREARKAEDQVTLQQNKDEQRRKSQILEEKHKQEEEDRKRRMENEHLRVNLAFLDRLEARGSGSTSELLSCTPELGNVWQTEEPQDPASSPVSFPSELHTDSAAEEGNSDLCARHYTDIEWVVMKLQTKFPFCERKYLEDIASQCNGNYQQAYDLLNA</sequence>
<dbReference type="PANTHER" id="PTHR22529:SF1">
    <property type="entry name" value="EPITHELIAL-STROMAL INTERACTION PROTEIN 1"/>
    <property type="match status" value="1"/>
</dbReference>
<reference evidence="3" key="2">
    <citation type="submission" date="2025-08" db="UniProtKB">
        <authorList>
            <consortium name="RefSeq"/>
        </authorList>
    </citation>
    <scope>IDENTIFICATION</scope>
    <source>
        <tissue evidence="3">Blood</tissue>
    </source>
</reference>
<dbReference type="AlphaFoldDB" id="A0A2D0R6D5"/>
<evidence type="ECO:0000313" key="3">
    <source>
        <dbReference type="RefSeq" id="XP_017325616.1"/>
    </source>
</evidence>
<feature type="compositionally biased region" description="Polar residues" evidence="1">
    <location>
        <begin position="12"/>
        <end position="50"/>
    </location>
</feature>
<dbReference type="Proteomes" id="UP000221080">
    <property type="component" value="Chromosome 6"/>
</dbReference>
<dbReference type="RefSeq" id="XP_017325616.1">
    <property type="nucleotide sequence ID" value="XM_017470127.2"/>
</dbReference>
<dbReference type="OrthoDB" id="10053624at2759"/>
<dbReference type="PANTHER" id="PTHR22529">
    <property type="entry name" value="EPITHELIAL-STROMAL INTERACTION PROTEIN 1"/>
    <property type="match status" value="1"/>
</dbReference>
<keyword evidence="2" id="KW-1185">Reference proteome</keyword>
<dbReference type="InterPro" id="IPR026185">
    <property type="entry name" value="EPSTI1"/>
</dbReference>
<feature type="region of interest" description="Disordered" evidence="1">
    <location>
        <begin position="1"/>
        <end position="163"/>
    </location>
</feature>
<dbReference type="CTD" id="94240"/>
<dbReference type="KEGG" id="ipu:108266595"/>
<name>A0A2D0R6D5_ICTPU</name>
<evidence type="ECO:0000256" key="1">
    <source>
        <dbReference type="SAM" id="MobiDB-lite"/>
    </source>
</evidence>
<protein>
    <submittedName>
        <fullName evidence="3">Epithelial-stromal interaction protein 1 isoform X1</fullName>
    </submittedName>
</protein>
<gene>
    <name evidence="3" type="primary">epsti1</name>
</gene>
<proteinExistence type="predicted"/>
<feature type="compositionally biased region" description="Basic and acidic residues" evidence="1">
    <location>
        <begin position="122"/>
        <end position="163"/>
    </location>
</feature>
<feature type="compositionally biased region" description="Basic and acidic residues" evidence="1">
    <location>
        <begin position="59"/>
        <end position="85"/>
    </location>
</feature>
<feature type="compositionally biased region" description="Basic and acidic residues" evidence="1">
    <location>
        <begin position="203"/>
        <end position="215"/>
    </location>
</feature>
<feature type="compositionally biased region" description="Low complexity" evidence="1">
    <location>
        <begin position="187"/>
        <end position="200"/>
    </location>
</feature>
<evidence type="ECO:0000313" key="2">
    <source>
        <dbReference type="Proteomes" id="UP000221080"/>
    </source>
</evidence>
<reference evidence="2" key="1">
    <citation type="journal article" date="2016" name="Nat. Commun.">
        <title>The channel catfish genome sequence provides insights into the evolution of scale formation in teleosts.</title>
        <authorList>
            <person name="Liu Z."/>
            <person name="Liu S."/>
            <person name="Yao J."/>
            <person name="Bao L."/>
            <person name="Zhang J."/>
            <person name="Li Y."/>
            <person name="Jiang C."/>
            <person name="Sun L."/>
            <person name="Wang R."/>
            <person name="Zhang Y."/>
            <person name="Zhou T."/>
            <person name="Zeng Q."/>
            <person name="Fu Q."/>
            <person name="Gao S."/>
            <person name="Li N."/>
            <person name="Koren S."/>
            <person name="Jiang Y."/>
            <person name="Zimin A."/>
            <person name="Xu P."/>
            <person name="Phillippy A.M."/>
            <person name="Geng X."/>
            <person name="Song L."/>
            <person name="Sun F."/>
            <person name="Li C."/>
            <person name="Wang X."/>
            <person name="Chen A."/>
            <person name="Jin Y."/>
            <person name="Yuan Z."/>
            <person name="Yang Y."/>
            <person name="Tan S."/>
            <person name="Peatman E."/>
            <person name="Lu J."/>
            <person name="Qin Z."/>
            <person name="Dunham R."/>
            <person name="Li Z."/>
            <person name="Sonstegard T."/>
            <person name="Feng J."/>
            <person name="Danzmann R.G."/>
            <person name="Schroeder S."/>
            <person name="Scheffler B."/>
            <person name="Duke M.V."/>
            <person name="Ballard L."/>
            <person name="Kucuktas H."/>
            <person name="Kaltenboeck L."/>
            <person name="Liu H."/>
            <person name="Armbruster J."/>
            <person name="Xie Y."/>
            <person name="Kirby M.L."/>
            <person name="Tian Y."/>
            <person name="Flanagan M.E."/>
            <person name="Mu W."/>
            <person name="Waldbieser G.C."/>
        </authorList>
    </citation>
    <scope>NUCLEOTIDE SEQUENCE [LARGE SCALE GENOMIC DNA]</scope>
    <source>
        <strain evidence="2">SDA103</strain>
    </source>
</reference>
<dbReference type="GeneID" id="108266595"/>